<organism evidence="2 3">
    <name type="scientific">Orchesella dallaii</name>
    <dbReference type="NCBI Taxonomy" id="48710"/>
    <lineage>
        <taxon>Eukaryota</taxon>
        <taxon>Metazoa</taxon>
        <taxon>Ecdysozoa</taxon>
        <taxon>Arthropoda</taxon>
        <taxon>Hexapoda</taxon>
        <taxon>Collembola</taxon>
        <taxon>Entomobryomorpha</taxon>
        <taxon>Entomobryoidea</taxon>
        <taxon>Orchesellidae</taxon>
        <taxon>Orchesellinae</taxon>
        <taxon>Orchesella</taxon>
    </lineage>
</organism>
<accession>A0ABP1QSH1</accession>
<proteinExistence type="predicted"/>
<gene>
    <name evidence="2" type="ORF">ODALV1_LOCUS14735</name>
</gene>
<evidence type="ECO:0000313" key="2">
    <source>
        <dbReference type="EMBL" id="CAL8111110.1"/>
    </source>
</evidence>
<evidence type="ECO:0000256" key="1">
    <source>
        <dbReference type="SAM" id="MobiDB-lite"/>
    </source>
</evidence>
<feature type="region of interest" description="Disordered" evidence="1">
    <location>
        <begin position="64"/>
        <end position="83"/>
    </location>
</feature>
<keyword evidence="3" id="KW-1185">Reference proteome</keyword>
<comment type="caution">
    <text evidence="2">The sequence shown here is derived from an EMBL/GenBank/DDBJ whole genome shotgun (WGS) entry which is preliminary data.</text>
</comment>
<name>A0ABP1QSH1_9HEXA</name>
<sequence>MEQGDIDTTGMNLTEDSILREIEELENLKSEAAILSQWSGSSSFLENINILQNQWRNLLRAYRKSKDGGKGNPMSEAGAEDPVKVETATAGMVPQVVDEIKKTKPSGEGKNNVADQIVPSSPLSLNVTEKVVSVEPKEVEGDKTFVQANNKEVEGKMSPVKKSKESVVPPVPAVRKLLKTEKT</sequence>
<dbReference type="EMBL" id="CAXLJM020000046">
    <property type="protein sequence ID" value="CAL8111110.1"/>
    <property type="molecule type" value="Genomic_DNA"/>
</dbReference>
<dbReference type="Proteomes" id="UP001642540">
    <property type="component" value="Unassembled WGS sequence"/>
</dbReference>
<evidence type="ECO:0000313" key="3">
    <source>
        <dbReference type="Proteomes" id="UP001642540"/>
    </source>
</evidence>
<reference evidence="2 3" key="1">
    <citation type="submission" date="2024-08" db="EMBL/GenBank/DDBJ databases">
        <authorList>
            <person name="Cucini C."/>
            <person name="Frati F."/>
        </authorList>
    </citation>
    <scope>NUCLEOTIDE SEQUENCE [LARGE SCALE GENOMIC DNA]</scope>
</reference>
<protein>
    <submittedName>
        <fullName evidence="2">Uncharacterized protein</fullName>
    </submittedName>
</protein>